<evidence type="ECO:0000313" key="3">
    <source>
        <dbReference type="Proteomes" id="UP000655759"/>
    </source>
</evidence>
<feature type="compositionally biased region" description="Basic residues" evidence="1">
    <location>
        <begin position="99"/>
        <end position="113"/>
    </location>
</feature>
<proteinExistence type="predicted"/>
<evidence type="ECO:0000313" key="2">
    <source>
        <dbReference type="EMBL" id="CAE6498191.1"/>
    </source>
</evidence>
<dbReference type="Proteomes" id="UP000655759">
    <property type="component" value="Unassembled WGS sequence"/>
</dbReference>
<dbReference type="RefSeq" id="WP_205099917.1">
    <property type="nucleotide sequence ID" value="NZ_CAJNAQ010000005.1"/>
</dbReference>
<dbReference type="EMBL" id="CAJNAQ010000005">
    <property type="protein sequence ID" value="CAE6498191.1"/>
    <property type="molecule type" value="Genomic_DNA"/>
</dbReference>
<comment type="caution">
    <text evidence="2">The sequence shown here is derived from an EMBL/GenBank/DDBJ whole genome shotgun (WGS) entry which is preliminary data.</text>
</comment>
<feature type="region of interest" description="Disordered" evidence="1">
    <location>
        <begin position="94"/>
        <end position="113"/>
    </location>
</feature>
<gene>
    <name evidence="2" type="ORF">NUZ5A_50758</name>
</gene>
<dbReference type="AlphaFoldDB" id="A0A812EX39"/>
<accession>A0A812EX39</accession>
<organism evidence="2 3">
    <name type="scientific">Candidatus Nitrosotenuis uzonensis</name>
    <dbReference type="NCBI Taxonomy" id="1407055"/>
    <lineage>
        <taxon>Archaea</taxon>
        <taxon>Nitrososphaerota</taxon>
        <taxon>Candidatus Nitrosotenuis</taxon>
    </lineage>
</organism>
<evidence type="ECO:0000256" key="1">
    <source>
        <dbReference type="SAM" id="MobiDB-lite"/>
    </source>
</evidence>
<protein>
    <submittedName>
        <fullName evidence="2">Uncharacterized protein</fullName>
    </submittedName>
</protein>
<sequence>MIGLGNNLNELRLRIQKIREDLEKIEHPGEPLPEVINMTNVLRLNEYLTRTDTAKSELIYCYEQYLQQLEQIVSSLLSIQSDLRDIIRTEASLLDNSPKRKKGGKPSKKKQKN</sequence>
<name>A0A812EX39_9ARCH</name>
<reference evidence="2" key="1">
    <citation type="submission" date="2021-02" db="EMBL/GenBank/DDBJ databases">
        <authorList>
            <person name="Han P."/>
        </authorList>
    </citation>
    <scope>NUCLEOTIDE SEQUENCE</scope>
    <source>
        <strain evidence="2">Candidatus Nitrosotenuis uzonensis 5A</strain>
    </source>
</reference>